<reference evidence="1 2" key="1">
    <citation type="submission" date="2022-05" db="EMBL/GenBank/DDBJ databases">
        <title>A multi-omics perspective on studying reproductive biology in Daphnia sinensis.</title>
        <authorList>
            <person name="Jia J."/>
        </authorList>
    </citation>
    <scope>NUCLEOTIDE SEQUENCE [LARGE SCALE GENOMIC DNA]</scope>
    <source>
        <strain evidence="1 2">WSL</strain>
    </source>
</reference>
<dbReference type="AlphaFoldDB" id="A0AAD5KIM1"/>
<name>A0AAD5KIM1_9CRUS</name>
<dbReference type="EMBL" id="WJBH02000009">
    <property type="protein sequence ID" value="KAI9553212.1"/>
    <property type="molecule type" value="Genomic_DNA"/>
</dbReference>
<proteinExistence type="predicted"/>
<evidence type="ECO:0000313" key="2">
    <source>
        <dbReference type="Proteomes" id="UP000820818"/>
    </source>
</evidence>
<keyword evidence="2" id="KW-1185">Reference proteome</keyword>
<sequence length="68" mass="7866">MKLIGAPLPSIHCRRRYWIGLSHAHREKRLFSRPHPTLRRAPSAANSIRLLERSIGQKHGEYDLGINE</sequence>
<protein>
    <submittedName>
        <fullName evidence="1">Uncharacterized protein</fullName>
    </submittedName>
</protein>
<organism evidence="1 2">
    <name type="scientific">Daphnia sinensis</name>
    <dbReference type="NCBI Taxonomy" id="1820382"/>
    <lineage>
        <taxon>Eukaryota</taxon>
        <taxon>Metazoa</taxon>
        <taxon>Ecdysozoa</taxon>
        <taxon>Arthropoda</taxon>
        <taxon>Crustacea</taxon>
        <taxon>Branchiopoda</taxon>
        <taxon>Diplostraca</taxon>
        <taxon>Cladocera</taxon>
        <taxon>Anomopoda</taxon>
        <taxon>Daphniidae</taxon>
        <taxon>Daphnia</taxon>
        <taxon>Daphnia similis group</taxon>
    </lineage>
</organism>
<comment type="caution">
    <text evidence="1">The sequence shown here is derived from an EMBL/GenBank/DDBJ whole genome shotgun (WGS) entry which is preliminary data.</text>
</comment>
<dbReference type="Proteomes" id="UP000820818">
    <property type="component" value="Linkage Group LG9"/>
</dbReference>
<accession>A0AAD5KIM1</accession>
<evidence type="ECO:0000313" key="1">
    <source>
        <dbReference type="EMBL" id="KAI9553212.1"/>
    </source>
</evidence>
<gene>
    <name evidence="1" type="ORF">GHT06_021107</name>
</gene>